<dbReference type="EMBL" id="MU839827">
    <property type="protein sequence ID" value="KAK1760051.1"/>
    <property type="molecule type" value="Genomic_DNA"/>
</dbReference>
<accession>A0AAJ0BKU2</accession>
<feature type="signal peptide" evidence="1">
    <location>
        <begin position="1"/>
        <end position="15"/>
    </location>
</feature>
<sequence length="115" mass="12526">MTRLTILALVATVAATPLAPQSFHYRFYEPANCDHANPPESTYPWINSQALNGKVNDCYNAPTALTYQRLEIDTPPGGIITFCETQCQGRGSIVQSGTNCFGPLPGCTIRSFKTI</sequence>
<evidence type="ECO:0000313" key="2">
    <source>
        <dbReference type="EMBL" id="KAK1760051.1"/>
    </source>
</evidence>
<keyword evidence="3" id="KW-1185">Reference proteome</keyword>
<reference evidence="2" key="1">
    <citation type="submission" date="2023-06" db="EMBL/GenBank/DDBJ databases">
        <title>Genome-scale phylogeny and comparative genomics of the fungal order Sordariales.</title>
        <authorList>
            <consortium name="Lawrence Berkeley National Laboratory"/>
            <person name="Hensen N."/>
            <person name="Bonometti L."/>
            <person name="Westerberg I."/>
            <person name="Brannstrom I.O."/>
            <person name="Guillou S."/>
            <person name="Cros-Aarteil S."/>
            <person name="Calhoun S."/>
            <person name="Haridas S."/>
            <person name="Kuo A."/>
            <person name="Mondo S."/>
            <person name="Pangilinan J."/>
            <person name="Riley R."/>
            <person name="Labutti K."/>
            <person name="Andreopoulos B."/>
            <person name="Lipzen A."/>
            <person name="Chen C."/>
            <person name="Yanf M."/>
            <person name="Daum C."/>
            <person name="Ng V."/>
            <person name="Clum A."/>
            <person name="Steindorff A."/>
            <person name="Ohm R."/>
            <person name="Martin F."/>
            <person name="Silar P."/>
            <person name="Natvig D."/>
            <person name="Lalanne C."/>
            <person name="Gautier V."/>
            <person name="Ament-Velasquez S.L."/>
            <person name="Kruys A."/>
            <person name="Hutchinson M.I."/>
            <person name="Powell A.J."/>
            <person name="Barry K."/>
            <person name="Miller A.N."/>
            <person name="Grigoriev I.V."/>
            <person name="Debuchy R."/>
            <person name="Gladieux P."/>
            <person name="Thoren M.H."/>
            <person name="Johannesson H."/>
        </authorList>
    </citation>
    <scope>NUCLEOTIDE SEQUENCE</scope>
    <source>
        <strain evidence="2">PSN4</strain>
    </source>
</reference>
<evidence type="ECO:0000256" key="1">
    <source>
        <dbReference type="SAM" id="SignalP"/>
    </source>
</evidence>
<dbReference type="AlphaFoldDB" id="A0AAJ0BKU2"/>
<keyword evidence="1" id="KW-0732">Signal</keyword>
<feature type="chain" id="PRO_5042612160" evidence="1">
    <location>
        <begin position="16"/>
        <end position="115"/>
    </location>
</feature>
<protein>
    <submittedName>
        <fullName evidence="2">Uncharacterized protein</fullName>
    </submittedName>
</protein>
<gene>
    <name evidence="2" type="ORF">QBC47DRAFT_355268</name>
</gene>
<dbReference type="Proteomes" id="UP001239445">
    <property type="component" value="Unassembled WGS sequence"/>
</dbReference>
<name>A0AAJ0BKU2_9PEZI</name>
<comment type="caution">
    <text evidence="2">The sequence shown here is derived from an EMBL/GenBank/DDBJ whole genome shotgun (WGS) entry which is preliminary data.</text>
</comment>
<proteinExistence type="predicted"/>
<organism evidence="2 3">
    <name type="scientific">Echria macrotheca</name>
    <dbReference type="NCBI Taxonomy" id="438768"/>
    <lineage>
        <taxon>Eukaryota</taxon>
        <taxon>Fungi</taxon>
        <taxon>Dikarya</taxon>
        <taxon>Ascomycota</taxon>
        <taxon>Pezizomycotina</taxon>
        <taxon>Sordariomycetes</taxon>
        <taxon>Sordariomycetidae</taxon>
        <taxon>Sordariales</taxon>
        <taxon>Schizotheciaceae</taxon>
        <taxon>Echria</taxon>
    </lineage>
</organism>
<evidence type="ECO:0000313" key="3">
    <source>
        <dbReference type="Proteomes" id="UP001239445"/>
    </source>
</evidence>